<gene>
    <name evidence="1" type="ORF">SAMN05661096_02692</name>
</gene>
<dbReference type="Proteomes" id="UP000193804">
    <property type="component" value="Unassembled WGS sequence"/>
</dbReference>
<keyword evidence="2" id="KW-1185">Reference proteome</keyword>
<proteinExistence type="predicted"/>
<dbReference type="STRING" id="1028.SAMN05661096_02692"/>
<organism evidence="1 2">
    <name type="scientific">Marivirga sericea</name>
    <dbReference type="NCBI Taxonomy" id="1028"/>
    <lineage>
        <taxon>Bacteria</taxon>
        <taxon>Pseudomonadati</taxon>
        <taxon>Bacteroidota</taxon>
        <taxon>Cytophagia</taxon>
        <taxon>Cytophagales</taxon>
        <taxon>Marivirgaceae</taxon>
        <taxon>Marivirga</taxon>
    </lineage>
</organism>
<sequence length="281" mass="32578">MVLQSSNMMADNPTLLYLTDLYYPAKGRDYYEEDLYITSQFKEHFNILIGNPQQALAFLDKAEIIVFRNTGPVAYYQDYFNEFVEAVKQKGIPTFNSFDGKADMKGKQYLLDLFAQDFPVIPTIDKISDLNLLSPSQEYMIKLKNGADSIGMEKVSRAEINEADLKSKLIQPFIDFEYEVSFYFINNEFQYALYAPNKDKRWDLKLYDASTDDLAFAQKFIDWNNMQRGIQRVDACKLTDGSLLLVELEDLNPFLSLDLLSDDLKRAFIKKFVLSLKEITF</sequence>
<accession>A0A1X7KFS2</accession>
<name>A0A1X7KFS2_9BACT</name>
<evidence type="ECO:0000313" key="1">
    <source>
        <dbReference type="EMBL" id="SMG39864.1"/>
    </source>
</evidence>
<dbReference type="SUPFAM" id="SSF56059">
    <property type="entry name" value="Glutathione synthetase ATP-binding domain-like"/>
    <property type="match status" value="1"/>
</dbReference>
<dbReference type="EMBL" id="FXAW01000005">
    <property type="protein sequence ID" value="SMG39864.1"/>
    <property type="molecule type" value="Genomic_DNA"/>
</dbReference>
<evidence type="ECO:0000313" key="2">
    <source>
        <dbReference type="Proteomes" id="UP000193804"/>
    </source>
</evidence>
<dbReference type="AlphaFoldDB" id="A0A1X7KFS2"/>
<evidence type="ECO:0008006" key="3">
    <source>
        <dbReference type="Google" id="ProtNLM"/>
    </source>
</evidence>
<reference evidence="2" key="1">
    <citation type="submission" date="2017-04" db="EMBL/GenBank/DDBJ databases">
        <authorList>
            <person name="Varghese N."/>
            <person name="Submissions S."/>
        </authorList>
    </citation>
    <scope>NUCLEOTIDE SEQUENCE [LARGE SCALE GENOMIC DNA]</scope>
    <source>
        <strain evidence="2">DSM 4125</strain>
    </source>
</reference>
<protein>
    <recommendedName>
        <fullName evidence="3">ATP-grasp domain-containing protein</fullName>
    </recommendedName>
</protein>